<proteinExistence type="predicted"/>
<name>A0AAV5U3G9_9BILA</name>
<gene>
    <name evidence="2" type="ORF">PENTCL1PPCAC_23544</name>
</gene>
<dbReference type="Pfam" id="PF00651">
    <property type="entry name" value="BTB"/>
    <property type="match status" value="1"/>
</dbReference>
<comment type="caution">
    <text evidence="2">The sequence shown here is derived from an EMBL/GenBank/DDBJ whole genome shotgun (WGS) entry which is preliminary data.</text>
</comment>
<dbReference type="AlphaFoldDB" id="A0AAV5U3G9"/>
<evidence type="ECO:0000313" key="3">
    <source>
        <dbReference type="Proteomes" id="UP001432027"/>
    </source>
</evidence>
<dbReference type="InterPro" id="IPR011333">
    <property type="entry name" value="SKP1/BTB/POZ_sf"/>
</dbReference>
<dbReference type="Gene3D" id="3.30.710.10">
    <property type="entry name" value="Potassium Channel Kv1.1, Chain A"/>
    <property type="match status" value="1"/>
</dbReference>
<organism evidence="2 3">
    <name type="scientific">Pristionchus entomophagus</name>
    <dbReference type="NCBI Taxonomy" id="358040"/>
    <lineage>
        <taxon>Eukaryota</taxon>
        <taxon>Metazoa</taxon>
        <taxon>Ecdysozoa</taxon>
        <taxon>Nematoda</taxon>
        <taxon>Chromadorea</taxon>
        <taxon>Rhabditida</taxon>
        <taxon>Rhabditina</taxon>
        <taxon>Diplogasteromorpha</taxon>
        <taxon>Diplogasteroidea</taxon>
        <taxon>Neodiplogasteridae</taxon>
        <taxon>Pristionchus</taxon>
    </lineage>
</organism>
<feature type="domain" description="BTB" evidence="1">
    <location>
        <begin position="8"/>
        <end position="75"/>
    </location>
</feature>
<dbReference type="SUPFAM" id="SSF54695">
    <property type="entry name" value="POZ domain"/>
    <property type="match status" value="1"/>
</dbReference>
<protein>
    <recommendedName>
        <fullName evidence="1">BTB domain-containing protein</fullName>
    </recommendedName>
</protein>
<dbReference type="CDD" id="cd18186">
    <property type="entry name" value="BTB_POZ_ZBTB_KLHL-like"/>
    <property type="match status" value="1"/>
</dbReference>
<accession>A0AAV5U3G9</accession>
<dbReference type="SMART" id="SM00225">
    <property type="entry name" value="BTB"/>
    <property type="match status" value="1"/>
</dbReference>
<dbReference type="PANTHER" id="PTHR22744:SF14">
    <property type="entry name" value="BTB DOMAIN-CONTAINING PROTEIN-RELATED"/>
    <property type="match status" value="1"/>
</dbReference>
<sequence length="198" mass="23543">FYSPSRFSDVVFVVEGMKLYASKQILAHTSSFFEKMFFDDFEKSQEREIIMDDVSSEEFRITLDMIYDNRRKFDDDNVEFLLKMADKYEITGFLERAEKFLLRAVTPGDPMNTKQPEYTELPMHTKLRLADQYKLDVLKDHILGDIDKFEEIEELNNSDSYKHYSREIVDFLMKKMVKFCKKMKNESESDSDDSEDSN</sequence>
<reference evidence="2" key="1">
    <citation type="submission" date="2023-10" db="EMBL/GenBank/DDBJ databases">
        <title>Genome assembly of Pristionchus species.</title>
        <authorList>
            <person name="Yoshida K."/>
            <person name="Sommer R.J."/>
        </authorList>
    </citation>
    <scope>NUCLEOTIDE SEQUENCE</scope>
    <source>
        <strain evidence="2">RS0144</strain>
    </source>
</reference>
<dbReference type="InterPro" id="IPR000210">
    <property type="entry name" value="BTB/POZ_dom"/>
</dbReference>
<dbReference type="PROSITE" id="PS50097">
    <property type="entry name" value="BTB"/>
    <property type="match status" value="1"/>
</dbReference>
<dbReference type="Proteomes" id="UP001432027">
    <property type="component" value="Unassembled WGS sequence"/>
</dbReference>
<dbReference type="EMBL" id="BTSX01000005">
    <property type="protein sequence ID" value="GMT01370.1"/>
    <property type="molecule type" value="Genomic_DNA"/>
</dbReference>
<evidence type="ECO:0000259" key="1">
    <source>
        <dbReference type="PROSITE" id="PS50097"/>
    </source>
</evidence>
<keyword evidence="3" id="KW-1185">Reference proteome</keyword>
<dbReference type="PANTHER" id="PTHR22744">
    <property type="entry name" value="HELIX LOOP HELIX PROTEIN 21-RELATED"/>
    <property type="match status" value="1"/>
</dbReference>
<evidence type="ECO:0000313" key="2">
    <source>
        <dbReference type="EMBL" id="GMT01370.1"/>
    </source>
</evidence>
<feature type="non-terminal residue" evidence="2">
    <location>
        <position position="1"/>
    </location>
</feature>